<keyword evidence="3" id="KW-1185">Reference proteome</keyword>
<gene>
    <name evidence="2" type="ORF">P43SY_000641</name>
</gene>
<evidence type="ECO:0000313" key="2">
    <source>
        <dbReference type="EMBL" id="KAJ0404241.1"/>
    </source>
</evidence>
<organism evidence="2 3">
    <name type="scientific">Pythium insidiosum</name>
    <name type="common">Pythiosis disease agent</name>
    <dbReference type="NCBI Taxonomy" id="114742"/>
    <lineage>
        <taxon>Eukaryota</taxon>
        <taxon>Sar</taxon>
        <taxon>Stramenopiles</taxon>
        <taxon>Oomycota</taxon>
        <taxon>Peronosporomycetes</taxon>
        <taxon>Pythiales</taxon>
        <taxon>Pythiaceae</taxon>
        <taxon>Pythium</taxon>
    </lineage>
</organism>
<comment type="caution">
    <text evidence="2">The sequence shown here is derived from an EMBL/GenBank/DDBJ whole genome shotgun (WGS) entry which is preliminary data.</text>
</comment>
<reference evidence="2" key="1">
    <citation type="submission" date="2021-12" db="EMBL/GenBank/DDBJ databases">
        <title>Prjna785345.</title>
        <authorList>
            <person name="Rujirawat T."/>
            <person name="Krajaejun T."/>
        </authorList>
    </citation>
    <scope>NUCLEOTIDE SEQUENCE</scope>
    <source>
        <strain evidence="2">Pi057C3</strain>
    </source>
</reference>
<feature type="domain" description="COMM" evidence="1">
    <location>
        <begin position="4"/>
        <end position="73"/>
    </location>
</feature>
<proteinExistence type="predicted"/>
<evidence type="ECO:0000313" key="3">
    <source>
        <dbReference type="Proteomes" id="UP001209570"/>
    </source>
</evidence>
<sequence>MTSRVCEFDWSLRLTLASNALCEQSAPSVALKLHLCDPDGSARQARDAGAVSACLVMMELKEEQLEKMLAHFAMIHKELLAR</sequence>
<evidence type="ECO:0000259" key="1">
    <source>
        <dbReference type="Pfam" id="PF07258"/>
    </source>
</evidence>
<name>A0AAD5Q819_PYTIN</name>
<protein>
    <recommendedName>
        <fullName evidence="1">COMM domain-containing protein</fullName>
    </recommendedName>
</protein>
<accession>A0AAD5Q819</accession>
<dbReference type="Pfam" id="PF07258">
    <property type="entry name" value="COMM_domain"/>
    <property type="match status" value="1"/>
</dbReference>
<dbReference type="EMBL" id="JAKCXM010000066">
    <property type="protein sequence ID" value="KAJ0404241.1"/>
    <property type="molecule type" value="Genomic_DNA"/>
</dbReference>
<dbReference type="InterPro" id="IPR017920">
    <property type="entry name" value="COMM"/>
</dbReference>
<dbReference type="AlphaFoldDB" id="A0AAD5Q819"/>
<dbReference type="Proteomes" id="UP001209570">
    <property type="component" value="Unassembled WGS sequence"/>
</dbReference>